<organism evidence="4 6">
    <name type="scientific">Phytophthora cactorum</name>
    <dbReference type="NCBI Taxonomy" id="29920"/>
    <lineage>
        <taxon>Eukaryota</taxon>
        <taxon>Sar</taxon>
        <taxon>Stramenopiles</taxon>
        <taxon>Oomycota</taxon>
        <taxon>Peronosporomycetes</taxon>
        <taxon>Peronosporales</taxon>
        <taxon>Peronosporaceae</taxon>
        <taxon>Phytophthora</taxon>
    </lineage>
</organism>
<dbReference type="EMBL" id="RCMV01000584">
    <property type="protein sequence ID" value="KAG3215113.1"/>
    <property type="molecule type" value="Genomic_DNA"/>
</dbReference>
<feature type="domain" description="Tc3 transposase DNA binding" evidence="2">
    <location>
        <begin position="3"/>
        <end position="45"/>
    </location>
</feature>
<dbReference type="PANTHER" id="PTHR23022:SF129">
    <property type="entry name" value="TRANSPOSABLE ELEMENT TC3 TRANSPOSASE"/>
    <property type="match status" value="1"/>
</dbReference>
<evidence type="ECO:0000256" key="1">
    <source>
        <dbReference type="SAM" id="MobiDB-lite"/>
    </source>
</evidence>
<dbReference type="Gene3D" id="1.10.10.60">
    <property type="entry name" value="Homeodomain-like"/>
    <property type="match status" value="1"/>
</dbReference>
<dbReference type="EMBL" id="RCMG01000240">
    <property type="protein sequence ID" value="KAG2858756.1"/>
    <property type="molecule type" value="Genomic_DNA"/>
</dbReference>
<dbReference type="Proteomes" id="UP000760860">
    <property type="component" value="Unassembled WGS sequence"/>
</dbReference>
<evidence type="ECO:0000313" key="4">
    <source>
        <dbReference type="EMBL" id="KAG2858756.1"/>
    </source>
</evidence>
<evidence type="ECO:0000313" key="6">
    <source>
        <dbReference type="Proteomes" id="UP000735874"/>
    </source>
</evidence>
<dbReference type="VEuPathDB" id="FungiDB:PC110_g22770"/>
<gene>
    <name evidence="4" type="ORF">PC113_g9526</name>
    <name evidence="5" type="ORF">PC129_g13998</name>
</gene>
<feature type="domain" description="Tc1-like transposase DDE" evidence="3">
    <location>
        <begin position="214"/>
        <end position="275"/>
    </location>
</feature>
<protein>
    <recommendedName>
        <fullName evidence="7">Tc1-like transposase DDE domain-containing protein</fullName>
    </recommendedName>
</protein>
<evidence type="ECO:0000259" key="3">
    <source>
        <dbReference type="Pfam" id="PF13358"/>
    </source>
</evidence>
<evidence type="ECO:0008006" key="7">
    <source>
        <dbReference type="Google" id="ProtNLM"/>
    </source>
</evidence>
<reference evidence="4" key="1">
    <citation type="submission" date="2018-10" db="EMBL/GenBank/DDBJ databases">
        <title>Effector identification in a new, highly contiguous assembly of the strawberry crown rot pathogen Phytophthora cactorum.</title>
        <authorList>
            <person name="Armitage A.D."/>
            <person name="Nellist C.F."/>
            <person name="Bates H."/>
            <person name="Vickerstaff R.J."/>
            <person name="Harrison R.J."/>
        </authorList>
    </citation>
    <scope>NUCLEOTIDE SEQUENCE</scope>
    <source>
        <strain evidence="4">15-7</strain>
        <strain evidence="5">P421</strain>
    </source>
</reference>
<feature type="compositionally biased region" description="Basic and acidic residues" evidence="1">
    <location>
        <begin position="42"/>
        <end position="59"/>
    </location>
</feature>
<evidence type="ECO:0000313" key="5">
    <source>
        <dbReference type="EMBL" id="KAG3215113.1"/>
    </source>
</evidence>
<dbReference type="InterPro" id="IPR038717">
    <property type="entry name" value="Tc1-like_DDE_dom"/>
</dbReference>
<sequence length="315" mass="35880">MGRGKALSEQEHWWIVGLHDGGVPLRKISRTTGRSRSCVRKAIKEERGPRTDESVERPRAGRQPSLSEREVRLLVRAAAKGDCFAKELKTRFGIKASVRTIQRLLKSVDHLVYTKMDRTLPLTAAHKTTRMDWAEEHIFKPDKWISIIFSDEKMFNLDGPDGFKYYWRGMRRPAQSYVRRQDGGGSVMVWGTFSAAGKSKLAILRGRQNSDFVFQQDNASIHASRETKHILEENEVCTMVCPARSPDCNPIENVWSAMAAKVYAHGRQYRTVAELEEAVLAAWDAIVQEYLLKLMESTPRRCLAVIKQKGGLTKY</sequence>
<dbReference type="Gene3D" id="3.30.420.10">
    <property type="entry name" value="Ribonuclease H-like superfamily/Ribonuclease H"/>
    <property type="match status" value="1"/>
</dbReference>
<comment type="caution">
    <text evidence="4">The sequence shown here is derived from an EMBL/GenBank/DDBJ whole genome shotgun (WGS) entry which is preliminary data.</text>
</comment>
<dbReference type="Proteomes" id="UP000735874">
    <property type="component" value="Unassembled WGS sequence"/>
</dbReference>
<name>A0A8T0Z981_9STRA</name>
<dbReference type="InterPro" id="IPR009057">
    <property type="entry name" value="Homeodomain-like_sf"/>
</dbReference>
<feature type="region of interest" description="Disordered" evidence="1">
    <location>
        <begin position="41"/>
        <end position="64"/>
    </location>
</feature>
<dbReference type="GO" id="GO:0003677">
    <property type="term" value="F:DNA binding"/>
    <property type="evidence" value="ECO:0007669"/>
    <property type="project" value="InterPro"/>
</dbReference>
<dbReference type="InterPro" id="IPR036397">
    <property type="entry name" value="RNaseH_sf"/>
</dbReference>
<dbReference type="PANTHER" id="PTHR23022">
    <property type="entry name" value="TRANSPOSABLE ELEMENT-RELATED"/>
    <property type="match status" value="1"/>
</dbReference>
<proteinExistence type="predicted"/>
<dbReference type="SUPFAM" id="SSF46689">
    <property type="entry name" value="Homeodomain-like"/>
    <property type="match status" value="1"/>
</dbReference>
<dbReference type="InterPro" id="IPR052338">
    <property type="entry name" value="Transposase_5"/>
</dbReference>
<dbReference type="AlphaFoldDB" id="A0A8T0Z981"/>
<accession>A0A8T0Z981</accession>
<dbReference type="InterPro" id="IPR025898">
    <property type="entry name" value="Tc3_transposase_DNA-bd_dom"/>
</dbReference>
<evidence type="ECO:0000259" key="2">
    <source>
        <dbReference type="Pfam" id="PF11427"/>
    </source>
</evidence>
<dbReference type="Pfam" id="PF11427">
    <property type="entry name" value="HTH_Tnp_Tc3_1"/>
    <property type="match status" value="1"/>
</dbReference>
<dbReference type="Pfam" id="PF13358">
    <property type="entry name" value="DDE_3"/>
    <property type="match status" value="1"/>
</dbReference>